<protein>
    <recommendedName>
        <fullName evidence="3">Nucleic acid-binding protein</fullName>
    </recommendedName>
</protein>
<dbReference type="InterPro" id="IPR003772">
    <property type="entry name" value="YceD"/>
</dbReference>
<comment type="caution">
    <text evidence="1">The sequence shown here is derived from an EMBL/GenBank/DDBJ whole genome shotgun (WGS) entry which is preliminary data.</text>
</comment>
<evidence type="ECO:0008006" key="3">
    <source>
        <dbReference type="Google" id="ProtNLM"/>
    </source>
</evidence>
<dbReference type="RefSeq" id="WP_025086959.1">
    <property type="nucleotide sequence ID" value="NZ_AZFT01000053.1"/>
</dbReference>
<dbReference type="Pfam" id="PF02620">
    <property type="entry name" value="YceD"/>
    <property type="match status" value="1"/>
</dbReference>
<evidence type="ECO:0000313" key="2">
    <source>
        <dbReference type="Proteomes" id="UP000051324"/>
    </source>
</evidence>
<dbReference type="EMBL" id="AZFT01000053">
    <property type="protein sequence ID" value="KRL83675.1"/>
    <property type="molecule type" value="Genomic_DNA"/>
</dbReference>
<organism evidence="1 2">
    <name type="scientific">Ligilactobacillus apodemi DSM 16634 = JCM 16172</name>
    <dbReference type="NCBI Taxonomy" id="1423724"/>
    <lineage>
        <taxon>Bacteria</taxon>
        <taxon>Bacillati</taxon>
        <taxon>Bacillota</taxon>
        <taxon>Bacilli</taxon>
        <taxon>Lactobacillales</taxon>
        <taxon>Lactobacillaceae</taxon>
        <taxon>Ligilactobacillus</taxon>
    </lineage>
</organism>
<keyword evidence="2" id="KW-1185">Reference proteome</keyword>
<reference evidence="1 2" key="1">
    <citation type="journal article" date="2015" name="Genome Announc.">
        <title>Expanding the biotechnology potential of lactobacilli through comparative genomics of 213 strains and associated genera.</title>
        <authorList>
            <person name="Sun Z."/>
            <person name="Harris H.M."/>
            <person name="McCann A."/>
            <person name="Guo C."/>
            <person name="Argimon S."/>
            <person name="Zhang W."/>
            <person name="Yang X."/>
            <person name="Jeffery I.B."/>
            <person name="Cooney J.C."/>
            <person name="Kagawa T.F."/>
            <person name="Liu W."/>
            <person name="Song Y."/>
            <person name="Salvetti E."/>
            <person name="Wrobel A."/>
            <person name="Rasinkangas P."/>
            <person name="Parkhill J."/>
            <person name="Rea M.C."/>
            <person name="O'Sullivan O."/>
            <person name="Ritari J."/>
            <person name="Douillard F.P."/>
            <person name="Paul Ross R."/>
            <person name="Yang R."/>
            <person name="Briner A.E."/>
            <person name="Felis G.E."/>
            <person name="de Vos W.M."/>
            <person name="Barrangou R."/>
            <person name="Klaenhammer T.R."/>
            <person name="Caufield P.W."/>
            <person name="Cui Y."/>
            <person name="Zhang H."/>
            <person name="O'Toole P.W."/>
        </authorList>
    </citation>
    <scope>NUCLEOTIDE SEQUENCE [LARGE SCALE GENOMIC DNA]</scope>
    <source>
        <strain evidence="1 2">DSM 16634</strain>
    </source>
</reference>
<name>A0A0R1U232_9LACO</name>
<dbReference type="PATRIC" id="fig|1423724.4.peg.975"/>
<proteinExistence type="predicted"/>
<dbReference type="eggNOG" id="COG1399">
    <property type="taxonomic scope" value="Bacteria"/>
</dbReference>
<dbReference type="AlphaFoldDB" id="A0A0R1U232"/>
<accession>A0A0R1U232</accession>
<dbReference type="Proteomes" id="UP000051324">
    <property type="component" value="Unassembled WGS sequence"/>
</dbReference>
<dbReference type="STRING" id="1423724.FC32_GL000935"/>
<gene>
    <name evidence="1" type="ORF">FC32_GL000935</name>
</gene>
<dbReference type="OrthoDB" id="9790372at2"/>
<sequence length="182" mass="20885">MKWSLNELRQTADEPLMFEETLDLKESLKQRRPDILDVSDVLVKGIFSVDELGVLGYAKVKVKIVLPSSRSLEPAELDLNFDFTEHYVSYHERDLSRFEDTDVVIVLENDILDLNSVIEDNILLQIPMQVLTDAEQQDEATMPEGGDWNVVSEGQLKKMQKDENGIDPRLAKLQDFFKNSQD</sequence>
<evidence type="ECO:0000313" key="1">
    <source>
        <dbReference type="EMBL" id="KRL83675.1"/>
    </source>
</evidence>